<keyword evidence="1" id="KW-0472">Membrane</keyword>
<feature type="transmembrane region" description="Helical" evidence="1">
    <location>
        <begin position="113"/>
        <end position="131"/>
    </location>
</feature>
<keyword evidence="3" id="KW-1185">Reference proteome</keyword>
<accession>A0ABT9D3H9</accession>
<evidence type="ECO:0000313" key="3">
    <source>
        <dbReference type="Proteomes" id="UP001170683"/>
    </source>
</evidence>
<reference evidence="2 3" key="1">
    <citation type="journal article" date="2023" name="Int. J. Syst. Evol. Microbiol.">
        <title>The observation of taxonomic boundaries for the 16SrII and 16SrXXV phytoplasmas using genome-based delimitation.</title>
        <authorList>
            <person name="Rodrigues Jardim B."/>
            <person name="Tran-Nguyen L.T.T."/>
            <person name="Gambley C."/>
            <person name="Al-Sadi A.M."/>
            <person name="Al-Subhi A.M."/>
            <person name="Foissac X."/>
            <person name="Salar P."/>
            <person name="Cai H."/>
            <person name="Yang J.Y."/>
            <person name="Davis R."/>
            <person name="Jones L."/>
            <person name="Rodoni B."/>
            <person name="Constable F.E."/>
        </authorList>
    </citation>
    <scope>NUCLEOTIDE SEQUENCE [LARGE SCALE GENOMIC DNA]</scope>
    <source>
        <strain evidence="2">BAWM-225</strain>
    </source>
</reference>
<gene>
    <name evidence="2" type="ORF">OC701_00610</name>
</gene>
<proteinExistence type="predicted"/>
<evidence type="ECO:0008006" key="4">
    <source>
        <dbReference type="Google" id="ProtNLM"/>
    </source>
</evidence>
<keyword evidence="1" id="KW-0812">Transmembrane</keyword>
<dbReference type="Proteomes" id="UP001170683">
    <property type="component" value="Unassembled WGS sequence"/>
</dbReference>
<organism evidence="2 3">
    <name type="scientific">Candidatus Phytoplasma bonamiae</name>
    <dbReference type="NCBI Taxonomy" id="2982626"/>
    <lineage>
        <taxon>Bacteria</taxon>
        <taxon>Bacillati</taxon>
        <taxon>Mycoplasmatota</taxon>
        <taxon>Mollicutes</taxon>
        <taxon>Acholeplasmatales</taxon>
        <taxon>Acholeplasmataceae</taxon>
        <taxon>Candidatus Phytoplasma</taxon>
        <taxon>16SrII (Peanut WB group)</taxon>
    </lineage>
</organism>
<comment type="caution">
    <text evidence="2">The sequence shown here is derived from an EMBL/GenBank/DDBJ whole genome shotgun (WGS) entry which is preliminary data.</text>
</comment>
<dbReference type="RefSeq" id="WP_304514184.1">
    <property type="nucleotide sequence ID" value="NZ_JAOSIQ010000003.1"/>
</dbReference>
<name>A0ABT9D3H9_9MOLU</name>
<sequence length="212" mass="25995">MGFNFGNKSKFQLLPLVFDAVKGDPFHEEDYQLDQQQGKIQFYYLKQNEYQDNFTKLNQYVVWTLKGNIYRVFIDKFYYEKFSILYQPEINIYFIKYIFSSLNLYNSMLLNRYFYMLFGFLFYLLNVFVYFKLNFFSSNLKLILVFMFFLLLLICSFFLIRYQNNIFLDKKKKLSKEFQNNMENFLGKEVTEKILSEHKEYLTLISNKKQNE</sequence>
<protein>
    <recommendedName>
        <fullName evidence="4">Transmembrane protein</fullName>
    </recommendedName>
</protein>
<evidence type="ECO:0000256" key="1">
    <source>
        <dbReference type="SAM" id="Phobius"/>
    </source>
</evidence>
<dbReference type="EMBL" id="JAOSIQ010000003">
    <property type="protein sequence ID" value="MDO8063978.1"/>
    <property type="molecule type" value="Genomic_DNA"/>
</dbReference>
<keyword evidence="1" id="KW-1133">Transmembrane helix</keyword>
<feature type="transmembrane region" description="Helical" evidence="1">
    <location>
        <begin position="143"/>
        <end position="162"/>
    </location>
</feature>
<evidence type="ECO:0000313" key="2">
    <source>
        <dbReference type="EMBL" id="MDO8063978.1"/>
    </source>
</evidence>